<evidence type="ECO:0000313" key="3">
    <source>
        <dbReference type="EMBL" id="EMD88581.1"/>
    </source>
</evidence>
<proteinExistence type="predicted"/>
<sequence length="372" mass="40688">MADPLSMTASVLAVVTATIQSVQFVVTTIDNIESVPETVKEIRNELTALKLILQHLQQRPVSAAQNTAQGLLASPIITRSLENCEGACKRFGEWLNRTMRHSTEDKISKVDRSKIAIFGRRKIDAFRGQLDNYKATLQLALTTVVMLSNPAFTPETISEKAKQLEKHEKDIGQKIAVTKGIETKIEEEIRQLNIASDITSSNVDQAQQKPIPALVDNESNEAMKELISELQHLKSSSQTYCQLSEEALSETMSQRTGTNVSIRGVTVTDQGLTINGVISETGEELKIQLDISDVTVKDQGIAVNVVADKLDLSAILAARNEAVRLHAGDKKPVEGKMNGHILGPETTIERAGVAEVQSPTGQVRTSRILRFS</sequence>
<protein>
    <recommendedName>
        <fullName evidence="2">Azaphilone pigments biosynthesis cluster protein L N-terminal domain-containing protein</fullName>
    </recommendedName>
</protein>
<dbReference type="eggNOG" id="ENOG502S5KB">
    <property type="taxonomic scope" value="Eukaryota"/>
</dbReference>
<organism evidence="3 4">
    <name type="scientific">Cochliobolus heterostrophus (strain C5 / ATCC 48332 / race O)</name>
    <name type="common">Southern corn leaf blight fungus</name>
    <name type="synonym">Bipolaris maydis</name>
    <dbReference type="NCBI Taxonomy" id="701091"/>
    <lineage>
        <taxon>Eukaryota</taxon>
        <taxon>Fungi</taxon>
        <taxon>Dikarya</taxon>
        <taxon>Ascomycota</taxon>
        <taxon>Pezizomycotina</taxon>
        <taxon>Dothideomycetes</taxon>
        <taxon>Pleosporomycetidae</taxon>
        <taxon>Pleosporales</taxon>
        <taxon>Pleosporineae</taxon>
        <taxon>Pleosporaceae</taxon>
        <taxon>Bipolaris</taxon>
    </lineage>
</organism>
<accession>M2U499</accession>
<dbReference type="EMBL" id="KB445580">
    <property type="protein sequence ID" value="EMD88581.1"/>
    <property type="molecule type" value="Genomic_DNA"/>
</dbReference>
<dbReference type="HOGENOM" id="CLU_063255_0_0_1"/>
<evidence type="ECO:0000256" key="1">
    <source>
        <dbReference type="SAM" id="SignalP"/>
    </source>
</evidence>
<evidence type="ECO:0000259" key="2">
    <source>
        <dbReference type="Pfam" id="PF17111"/>
    </source>
</evidence>
<keyword evidence="4" id="KW-1185">Reference proteome</keyword>
<evidence type="ECO:0000313" key="4">
    <source>
        <dbReference type="Proteomes" id="UP000016936"/>
    </source>
</evidence>
<feature type="signal peptide" evidence="1">
    <location>
        <begin position="1"/>
        <end position="21"/>
    </location>
</feature>
<reference evidence="4" key="2">
    <citation type="journal article" date="2013" name="PLoS Genet.">
        <title>Comparative genome structure, secondary metabolite, and effector coding capacity across Cochliobolus pathogens.</title>
        <authorList>
            <person name="Condon B.J."/>
            <person name="Leng Y."/>
            <person name="Wu D."/>
            <person name="Bushley K.E."/>
            <person name="Ohm R.A."/>
            <person name="Otillar R."/>
            <person name="Martin J."/>
            <person name="Schackwitz W."/>
            <person name="Grimwood J."/>
            <person name="MohdZainudin N."/>
            <person name="Xue C."/>
            <person name="Wang R."/>
            <person name="Manning V.A."/>
            <person name="Dhillon B."/>
            <person name="Tu Z.J."/>
            <person name="Steffenson B.J."/>
            <person name="Salamov A."/>
            <person name="Sun H."/>
            <person name="Lowry S."/>
            <person name="LaButti K."/>
            <person name="Han J."/>
            <person name="Copeland A."/>
            <person name="Lindquist E."/>
            <person name="Barry K."/>
            <person name="Schmutz J."/>
            <person name="Baker S.E."/>
            <person name="Ciuffetti L.M."/>
            <person name="Grigoriev I.V."/>
            <person name="Zhong S."/>
            <person name="Turgeon B.G."/>
        </authorList>
    </citation>
    <scope>NUCLEOTIDE SEQUENCE [LARGE SCALE GENOMIC DNA]</scope>
    <source>
        <strain evidence="4">C5 / ATCC 48332 / race O</strain>
    </source>
</reference>
<gene>
    <name evidence="3" type="ORF">COCHEDRAFT_1110026</name>
</gene>
<feature type="chain" id="PRO_5004026975" description="Azaphilone pigments biosynthesis cluster protein L N-terminal domain-containing protein" evidence="1">
    <location>
        <begin position="22"/>
        <end position="372"/>
    </location>
</feature>
<dbReference type="OrthoDB" id="432483at2759"/>
<dbReference type="OMA" id="ILCKDAC"/>
<dbReference type="Pfam" id="PF17111">
    <property type="entry name" value="PigL_N"/>
    <property type="match status" value="1"/>
</dbReference>
<keyword evidence="1" id="KW-0732">Signal</keyword>
<reference evidence="3 4" key="1">
    <citation type="journal article" date="2012" name="PLoS Pathog.">
        <title>Diverse lifestyles and strategies of plant pathogenesis encoded in the genomes of eighteen Dothideomycetes fungi.</title>
        <authorList>
            <person name="Ohm R.A."/>
            <person name="Feau N."/>
            <person name="Henrissat B."/>
            <person name="Schoch C.L."/>
            <person name="Horwitz B.A."/>
            <person name="Barry K.W."/>
            <person name="Condon B.J."/>
            <person name="Copeland A.C."/>
            <person name="Dhillon B."/>
            <person name="Glaser F."/>
            <person name="Hesse C.N."/>
            <person name="Kosti I."/>
            <person name="LaButti K."/>
            <person name="Lindquist E.A."/>
            <person name="Lucas S."/>
            <person name="Salamov A.A."/>
            <person name="Bradshaw R.E."/>
            <person name="Ciuffetti L."/>
            <person name="Hamelin R.C."/>
            <person name="Kema G.H.J."/>
            <person name="Lawrence C."/>
            <person name="Scott J.A."/>
            <person name="Spatafora J.W."/>
            <person name="Turgeon B.G."/>
            <person name="de Wit P.J.G.M."/>
            <person name="Zhong S."/>
            <person name="Goodwin S.B."/>
            <person name="Grigoriev I.V."/>
        </authorList>
    </citation>
    <scope>NUCLEOTIDE SEQUENCE [LARGE SCALE GENOMIC DNA]</scope>
    <source>
        <strain evidence="4">C5 / ATCC 48332 / race O</strain>
    </source>
</reference>
<name>M2U499_COCH5</name>
<dbReference type="AlphaFoldDB" id="M2U499"/>
<dbReference type="InterPro" id="IPR031348">
    <property type="entry name" value="PigL_N"/>
</dbReference>
<feature type="domain" description="Azaphilone pigments biosynthesis cluster protein L N-terminal" evidence="2">
    <location>
        <begin position="2"/>
        <end position="183"/>
    </location>
</feature>
<dbReference type="Proteomes" id="UP000016936">
    <property type="component" value="Unassembled WGS sequence"/>
</dbReference>